<dbReference type="SUPFAM" id="SSF53850">
    <property type="entry name" value="Periplasmic binding protein-like II"/>
    <property type="match status" value="1"/>
</dbReference>
<feature type="transmembrane region" description="Helical" evidence="1">
    <location>
        <begin position="123"/>
        <end position="142"/>
    </location>
</feature>
<dbReference type="PANTHER" id="PTHR22714">
    <property type="entry name" value="PROTEIN CBG02446-RELATED"/>
    <property type="match status" value="1"/>
</dbReference>
<feature type="transmembrane region" description="Helical" evidence="1">
    <location>
        <begin position="370"/>
        <end position="391"/>
    </location>
</feature>
<evidence type="ECO:0000313" key="3">
    <source>
        <dbReference type="Proteomes" id="UP000887566"/>
    </source>
</evidence>
<dbReference type="Pfam" id="PF00497">
    <property type="entry name" value="SBP_bac_3"/>
    <property type="match status" value="1"/>
</dbReference>
<dbReference type="Gene3D" id="1.10.287.70">
    <property type="match status" value="1"/>
</dbReference>
<protein>
    <submittedName>
        <fullName evidence="4">Solute-binding protein family 3/N-terminal domain-containing protein</fullName>
    </submittedName>
</protein>
<proteinExistence type="predicted"/>
<dbReference type="AlphaFoldDB" id="A0A914XBY8"/>
<evidence type="ECO:0000256" key="1">
    <source>
        <dbReference type="SAM" id="Phobius"/>
    </source>
</evidence>
<dbReference type="InterPro" id="IPR001638">
    <property type="entry name" value="Solute-binding_3/MltF_N"/>
</dbReference>
<dbReference type="WBParaSite" id="PSAMB.scaffold74size85960.g1634.t1">
    <property type="protein sequence ID" value="PSAMB.scaffold74size85960.g1634.t1"/>
    <property type="gene ID" value="PSAMB.scaffold74size85960.g1634"/>
</dbReference>
<dbReference type="Proteomes" id="UP000887566">
    <property type="component" value="Unplaced"/>
</dbReference>
<name>A0A914XBY8_9BILA</name>
<feature type="domain" description="Solute-binding protein family 3/N-terminal" evidence="2">
    <location>
        <begin position="33"/>
        <end position="103"/>
    </location>
</feature>
<feature type="transmembrane region" description="Helical" evidence="1">
    <location>
        <begin position="176"/>
        <end position="193"/>
    </location>
</feature>
<dbReference type="PANTHER" id="PTHR22714:SF8">
    <property type="entry name" value="PROTEIN CBG02446"/>
    <property type="match status" value="1"/>
</dbReference>
<dbReference type="InterPro" id="IPR040128">
    <property type="entry name" value="T25E4.2-like"/>
</dbReference>
<dbReference type="Gene3D" id="3.40.190.10">
    <property type="entry name" value="Periplasmic binding protein-like II"/>
    <property type="match status" value="1"/>
</dbReference>
<keyword evidence="3" id="KW-1185">Reference proteome</keyword>
<organism evidence="3 4">
    <name type="scientific">Plectus sambesii</name>
    <dbReference type="NCBI Taxonomy" id="2011161"/>
    <lineage>
        <taxon>Eukaryota</taxon>
        <taxon>Metazoa</taxon>
        <taxon>Ecdysozoa</taxon>
        <taxon>Nematoda</taxon>
        <taxon>Chromadorea</taxon>
        <taxon>Plectida</taxon>
        <taxon>Plectina</taxon>
        <taxon>Plectoidea</taxon>
        <taxon>Plectidae</taxon>
        <taxon>Plectus</taxon>
    </lineage>
</organism>
<accession>A0A914XBY8</accession>
<keyword evidence="1" id="KW-0812">Transmembrane</keyword>
<keyword evidence="1" id="KW-1133">Transmembrane helix</keyword>
<keyword evidence="1" id="KW-0472">Membrane</keyword>
<sequence length="406" mass="46792">MLKKLRVVAYDIGPSVMLERCLKRFGRPCKRPGSDVELAQLAFSIAGFEYEIVKNLNVEPSNILQLIHNGTADMSVLTMRMTEDRMKLVDFSFPISYYYNGYRLKEVDGIEDVYYIFRSFQPAVWAVLAAVLFLITTLQILYNKHRWSLGETLWKIITTMLHQDYPSSSKRLTPSGIIQGSWLLACLILVINYESVMKSFLAVPLRHKVPFQTLAELLDLMESGSYKAVQFPNGNRPVCCQDECDRVRRMEKMGRIINTDIKKVTSHIKSGKIVNWGGYEPDLYPHDVNVWNKSFLFIKDTKLLPELLGFAFSKDLIRERQKFNNALQVVIPGIANIRGRYATPMPEYNRMIPLNSGKITMTMIHLDNVLIFYICGVTLALAVFLLEYMLVVNTVRDFYSVFLYRL</sequence>
<evidence type="ECO:0000259" key="2">
    <source>
        <dbReference type="Pfam" id="PF00497"/>
    </source>
</evidence>
<evidence type="ECO:0000313" key="4">
    <source>
        <dbReference type="WBParaSite" id="PSAMB.scaffold74size85960.g1634.t1"/>
    </source>
</evidence>
<reference evidence="4" key="1">
    <citation type="submission" date="2022-11" db="UniProtKB">
        <authorList>
            <consortium name="WormBaseParasite"/>
        </authorList>
    </citation>
    <scope>IDENTIFICATION</scope>
</reference>